<dbReference type="EMBL" id="JAQMWT010000034">
    <property type="protein sequence ID" value="KAJ8613243.1"/>
    <property type="molecule type" value="Genomic_DNA"/>
</dbReference>
<dbReference type="PRINTS" id="PR01181">
    <property type="entry name" value="DAPDCRBXLASE"/>
</dbReference>
<comment type="similarity">
    <text evidence="6">Belongs to the Orn/Lys/Arg decarboxylase class-II family.</text>
</comment>
<dbReference type="AlphaFoldDB" id="A0AAD7XRH1"/>
<evidence type="ECO:0000313" key="10">
    <source>
        <dbReference type="Proteomes" id="UP001230188"/>
    </source>
</evidence>
<evidence type="ECO:0000313" key="9">
    <source>
        <dbReference type="EMBL" id="KAJ8613243.1"/>
    </source>
</evidence>
<feature type="domain" description="Orn/DAP/Arg decarboxylase 2 C-terminal" evidence="7">
    <location>
        <begin position="27"/>
        <end position="386"/>
    </location>
</feature>
<evidence type="ECO:0000259" key="8">
    <source>
        <dbReference type="Pfam" id="PF02784"/>
    </source>
</evidence>
<dbReference type="Gene3D" id="2.40.37.10">
    <property type="entry name" value="Lyase, Ornithine Decarboxylase, Chain A, domain 1"/>
    <property type="match status" value="1"/>
</dbReference>
<evidence type="ECO:0000259" key="7">
    <source>
        <dbReference type="Pfam" id="PF00278"/>
    </source>
</evidence>
<dbReference type="Proteomes" id="UP001230188">
    <property type="component" value="Unassembled WGS sequence"/>
</dbReference>
<dbReference type="PRINTS" id="PR01179">
    <property type="entry name" value="ODADCRBXLASE"/>
</dbReference>
<dbReference type="SUPFAM" id="SSF51419">
    <property type="entry name" value="PLP-binding barrel"/>
    <property type="match status" value="1"/>
</dbReference>
<dbReference type="InterPro" id="IPR029066">
    <property type="entry name" value="PLP-binding_barrel"/>
</dbReference>
<evidence type="ECO:0000256" key="4">
    <source>
        <dbReference type="ARBA" id="ARBA00023239"/>
    </source>
</evidence>
<proteinExistence type="inferred from homology"/>
<evidence type="ECO:0000256" key="5">
    <source>
        <dbReference type="PIRSR" id="PIRSR600183-50"/>
    </source>
</evidence>
<dbReference type="GO" id="GO:0009089">
    <property type="term" value="P:lysine biosynthetic process via diaminopimelate"/>
    <property type="evidence" value="ECO:0007669"/>
    <property type="project" value="InterPro"/>
</dbReference>
<keyword evidence="4" id="KW-0456">Lyase</keyword>
<evidence type="ECO:0008006" key="11">
    <source>
        <dbReference type="Google" id="ProtNLM"/>
    </source>
</evidence>
<dbReference type="InterPro" id="IPR022643">
    <property type="entry name" value="De-COase2_C"/>
</dbReference>
<dbReference type="SUPFAM" id="SSF50621">
    <property type="entry name" value="Alanine racemase C-terminal domain-like"/>
    <property type="match status" value="1"/>
</dbReference>
<sequence>MGGHREELRFLSPSQTAAVRDEFGTPCYVYDAKSLRLRAEEALAFPNAFGLTVRYAMKACPNGAILKLFDSMGLEFDASSTHEAQRAVRLGIEPSKISLSTQQLDDDGFKDLVKLGVEVNACSLSQLEKFGKAFPGGRVGIRFNPGLGSGGNEKTNVGGPGSSFGIWHGEFDAVVDVAAQHGLAIERVHTHIGSGSDPEVWQRVAKLSLGLCERLGPSVSKLNLGGGYKVGRMSYETSTDLQRIGEPVRDEVAAFAERTGTRLRLEIEPGTFLVANAGSLVCTVQDVVSTRRNTDAGRDFLKLDCGMTDILRPSLYGSQHPIVVVPTDDDRRNTAAARDDTDYVVVGHCCESGDLLTPAPDQPDVLAERTTARATPGDLAVIESVGAYCSAMAAKGYNSFPEPPEVLLNSDGHFHLIRRRSTLDQLTQNELLPEPAALL</sequence>
<dbReference type="InterPro" id="IPR022644">
    <property type="entry name" value="De-COase2_N"/>
</dbReference>
<organism evidence="9 10">
    <name type="scientific">Chrysophaeum taylorii</name>
    <dbReference type="NCBI Taxonomy" id="2483200"/>
    <lineage>
        <taxon>Eukaryota</taxon>
        <taxon>Sar</taxon>
        <taxon>Stramenopiles</taxon>
        <taxon>Ochrophyta</taxon>
        <taxon>Pelagophyceae</taxon>
        <taxon>Pelagomonadales</taxon>
        <taxon>Pelagomonadaceae</taxon>
        <taxon>Chrysophaeum</taxon>
    </lineage>
</organism>
<evidence type="ECO:0000256" key="1">
    <source>
        <dbReference type="ARBA" id="ARBA00001933"/>
    </source>
</evidence>
<feature type="active site" description="Proton donor" evidence="5">
    <location>
        <position position="350"/>
    </location>
</feature>
<dbReference type="GO" id="GO:0008836">
    <property type="term" value="F:diaminopimelate decarboxylase activity"/>
    <property type="evidence" value="ECO:0007669"/>
    <property type="project" value="InterPro"/>
</dbReference>
<feature type="modified residue" description="N6-(pyridoxal phosphate)lysine" evidence="5">
    <location>
        <position position="58"/>
    </location>
</feature>
<dbReference type="Pfam" id="PF02784">
    <property type="entry name" value="Orn_Arg_deC_N"/>
    <property type="match status" value="1"/>
</dbReference>
<gene>
    <name evidence="9" type="ORF">CTAYLR_004541</name>
</gene>
<accession>A0AAD7XRH1</accession>
<keyword evidence="10" id="KW-1185">Reference proteome</keyword>
<name>A0AAD7XRH1_9STRA</name>
<dbReference type="InterPro" id="IPR009006">
    <property type="entry name" value="Ala_racemase/Decarboxylase_C"/>
</dbReference>
<evidence type="ECO:0000256" key="6">
    <source>
        <dbReference type="RuleBase" id="RU003737"/>
    </source>
</evidence>
<evidence type="ECO:0000256" key="2">
    <source>
        <dbReference type="ARBA" id="ARBA00022793"/>
    </source>
</evidence>
<reference evidence="9" key="1">
    <citation type="submission" date="2023-01" db="EMBL/GenBank/DDBJ databases">
        <title>Metagenome sequencing of chrysophaentin producing Chrysophaeum taylorii.</title>
        <authorList>
            <person name="Davison J."/>
            <person name="Bewley C."/>
        </authorList>
    </citation>
    <scope>NUCLEOTIDE SEQUENCE</scope>
    <source>
        <strain evidence="9">NIES-1699</strain>
    </source>
</reference>
<feature type="domain" description="Orn/DAP/Arg decarboxylase 2 N-terminal" evidence="8">
    <location>
        <begin position="45"/>
        <end position="275"/>
    </location>
</feature>
<dbReference type="PANTHER" id="PTHR43727">
    <property type="entry name" value="DIAMINOPIMELATE DECARBOXYLASE"/>
    <property type="match status" value="1"/>
</dbReference>
<keyword evidence="3 5" id="KW-0663">Pyridoxal phosphate</keyword>
<dbReference type="Gene3D" id="3.20.20.10">
    <property type="entry name" value="Alanine racemase"/>
    <property type="match status" value="1"/>
</dbReference>
<keyword evidence="2" id="KW-0210">Decarboxylase</keyword>
<comment type="cofactor">
    <cofactor evidence="1 5">
        <name>pyridoxal 5'-phosphate</name>
        <dbReference type="ChEBI" id="CHEBI:597326"/>
    </cofactor>
</comment>
<dbReference type="InterPro" id="IPR002986">
    <property type="entry name" value="DAP_deCOOHase_LysA"/>
</dbReference>
<dbReference type="Pfam" id="PF00278">
    <property type="entry name" value="Orn_DAP_Arg_deC"/>
    <property type="match status" value="1"/>
</dbReference>
<comment type="caution">
    <text evidence="9">The sequence shown here is derived from an EMBL/GenBank/DDBJ whole genome shotgun (WGS) entry which is preliminary data.</text>
</comment>
<dbReference type="PANTHER" id="PTHR43727:SF2">
    <property type="entry name" value="GROUP IV DECARBOXYLASE"/>
    <property type="match status" value="1"/>
</dbReference>
<dbReference type="InterPro" id="IPR000183">
    <property type="entry name" value="Orn/DAP/Arg_de-COase"/>
</dbReference>
<evidence type="ECO:0000256" key="3">
    <source>
        <dbReference type="ARBA" id="ARBA00022898"/>
    </source>
</evidence>
<protein>
    <recommendedName>
        <fullName evidence="11">Diaminopimelate decarboxylase</fullName>
    </recommendedName>
</protein>
<dbReference type="CDD" id="cd06828">
    <property type="entry name" value="PLPDE_III_DapDC"/>
    <property type="match status" value="1"/>
</dbReference>